<keyword evidence="3" id="KW-0677">Repeat</keyword>
<dbReference type="PROSITE" id="PS50105">
    <property type="entry name" value="SAM_DOMAIN"/>
    <property type="match status" value="3"/>
</dbReference>
<evidence type="ECO:0000256" key="4">
    <source>
        <dbReference type="ARBA" id="ARBA00023054"/>
    </source>
</evidence>
<dbReference type="Pfam" id="PF26022">
    <property type="entry name" value="CC_Liprin_beta"/>
    <property type="match status" value="1"/>
</dbReference>
<organism evidence="8 9">
    <name type="scientific">Mastacembelus armatus</name>
    <name type="common">zig-zag eel</name>
    <dbReference type="NCBI Taxonomy" id="205130"/>
    <lineage>
        <taxon>Eukaryota</taxon>
        <taxon>Metazoa</taxon>
        <taxon>Chordata</taxon>
        <taxon>Craniata</taxon>
        <taxon>Vertebrata</taxon>
        <taxon>Euteleostomi</taxon>
        <taxon>Actinopterygii</taxon>
        <taxon>Neopterygii</taxon>
        <taxon>Teleostei</taxon>
        <taxon>Neoteleostei</taxon>
        <taxon>Acanthomorphata</taxon>
        <taxon>Anabantaria</taxon>
        <taxon>Synbranchiformes</taxon>
        <taxon>Mastacembelidae</taxon>
        <taxon>Mastacembelus</taxon>
    </lineage>
</organism>
<feature type="region of interest" description="Disordered" evidence="6">
    <location>
        <begin position="529"/>
        <end position="591"/>
    </location>
</feature>
<feature type="domain" description="SAM" evidence="7">
    <location>
        <begin position="418"/>
        <end position="449"/>
    </location>
</feature>
<dbReference type="InterPro" id="IPR029515">
    <property type="entry name" value="Liprin"/>
</dbReference>
<dbReference type="CDD" id="cd09563">
    <property type="entry name" value="SAM_liprin-beta1_2_repeat1"/>
    <property type="match status" value="1"/>
</dbReference>
<proteinExistence type="inferred from homology"/>
<keyword evidence="4 5" id="KW-0175">Coiled coil</keyword>
<evidence type="ECO:0000256" key="1">
    <source>
        <dbReference type="ARBA" id="ARBA00007547"/>
    </source>
</evidence>
<feature type="domain" description="SAM" evidence="7">
    <location>
        <begin position="335"/>
        <end position="393"/>
    </location>
</feature>
<dbReference type="GeneTree" id="ENSGT01050000244951"/>
<dbReference type="PANTHER" id="PTHR12587">
    <property type="entry name" value="LAR INTERACTING PROTEIN LIP -RELATED PROTEIN"/>
    <property type="match status" value="1"/>
</dbReference>
<protein>
    <submittedName>
        <fullName evidence="8">PPFIA binding protein 2b</fullName>
    </submittedName>
</protein>
<dbReference type="Gene3D" id="1.10.150.50">
    <property type="entry name" value="Transcription Factor, Ets-1"/>
    <property type="match status" value="3"/>
</dbReference>
<dbReference type="Proteomes" id="UP000261640">
    <property type="component" value="Unplaced"/>
</dbReference>
<keyword evidence="2" id="KW-0597">Phosphoprotein</keyword>
<comment type="similarity">
    <text evidence="1">Belongs to the liprin family. Liprin-beta subfamily.</text>
</comment>
<reference evidence="8" key="2">
    <citation type="submission" date="2025-09" db="UniProtKB">
        <authorList>
            <consortium name="Ensembl"/>
        </authorList>
    </citation>
    <scope>IDENTIFICATION</scope>
</reference>
<dbReference type="SMART" id="SM00454">
    <property type="entry name" value="SAM"/>
    <property type="match status" value="3"/>
</dbReference>
<dbReference type="AlphaFoldDB" id="A0A7N8XMN6"/>
<evidence type="ECO:0000256" key="3">
    <source>
        <dbReference type="ARBA" id="ARBA00022737"/>
    </source>
</evidence>
<dbReference type="GO" id="GO:0007528">
    <property type="term" value="P:neuromuscular junction development"/>
    <property type="evidence" value="ECO:0007669"/>
    <property type="project" value="TreeGrafter"/>
</dbReference>
<dbReference type="FunFam" id="1.10.150.50:FF:000007">
    <property type="entry name" value="Liprin-beta-1 isoform 1"/>
    <property type="match status" value="1"/>
</dbReference>
<evidence type="ECO:0000256" key="2">
    <source>
        <dbReference type="ARBA" id="ARBA00022553"/>
    </source>
</evidence>
<dbReference type="InterPro" id="IPR001660">
    <property type="entry name" value="SAM"/>
</dbReference>
<dbReference type="SUPFAM" id="SSF47769">
    <property type="entry name" value="SAM/Pointed domain"/>
    <property type="match status" value="3"/>
</dbReference>
<dbReference type="Pfam" id="PF07647">
    <property type="entry name" value="SAM_2"/>
    <property type="match status" value="1"/>
</dbReference>
<dbReference type="CDD" id="cd09566">
    <property type="entry name" value="SAM_liprin-beta1_2_repeat2"/>
    <property type="match status" value="1"/>
</dbReference>
<feature type="coiled-coil region" evidence="5">
    <location>
        <begin position="95"/>
        <end position="224"/>
    </location>
</feature>
<feature type="compositionally biased region" description="Low complexity" evidence="6">
    <location>
        <begin position="538"/>
        <end position="549"/>
    </location>
</feature>
<evidence type="ECO:0000313" key="9">
    <source>
        <dbReference type="Proteomes" id="UP000261640"/>
    </source>
</evidence>
<evidence type="ECO:0000313" key="8">
    <source>
        <dbReference type="Ensembl" id="ENSMAMP00000053255.1"/>
    </source>
</evidence>
<name>A0A7N8XMN6_9TELE</name>
<dbReference type="InterPro" id="IPR037617">
    <property type="entry name" value="LIPB1/2_SAM_1"/>
</dbReference>
<dbReference type="InterPro" id="IPR013761">
    <property type="entry name" value="SAM/pointed_sf"/>
</dbReference>
<feature type="domain" description="SAM" evidence="7">
    <location>
        <begin position="258"/>
        <end position="322"/>
    </location>
</feature>
<dbReference type="GO" id="GO:0005829">
    <property type="term" value="C:cytosol"/>
    <property type="evidence" value="ECO:0007669"/>
    <property type="project" value="UniProtKB-ARBA"/>
</dbReference>
<dbReference type="InterPro" id="IPR037618">
    <property type="entry name" value="LIPB1/2_SAM_2nd"/>
</dbReference>
<dbReference type="CDD" id="cd09569">
    <property type="entry name" value="SAM_liprin-beta1_2_repeat3"/>
    <property type="match status" value="1"/>
</dbReference>
<dbReference type="InterPro" id="IPR037619">
    <property type="entry name" value="LIPB1/2_SAM_3rd"/>
</dbReference>
<dbReference type="Pfam" id="PF00536">
    <property type="entry name" value="SAM_1"/>
    <property type="match status" value="2"/>
</dbReference>
<evidence type="ECO:0000259" key="7">
    <source>
        <dbReference type="PROSITE" id="PS50105"/>
    </source>
</evidence>
<evidence type="ECO:0000256" key="5">
    <source>
        <dbReference type="SAM" id="Coils"/>
    </source>
</evidence>
<dbReference type="InterPro" id="IPR058914">
    <property type="entry name" value="LIPB1/2_CC"/>
</dbReference>
<keyword evidence="9" id="KW-1185">Reference proteome</keyword>
<sequence length="591" mass="67239">METEASHMLEAALEQMDDIIAGSKAAAVEFSNSMYDLSSPISACPLQVVQLAEDLKLALELQPSPEERDSLRAQLPTETAQALIDWLQNGTVSNYETYQERLLRLEGDKESLVLQVSVLTDQVEAQGEKIRDLESSLEEHRLKLVSTEEMLQQELMSRTSLESEKLDLMDELSSLKLKLVIKNVFCFVFQQDLLQEVKHLKSKVEELEGEKSQYERKLRATKVHFVYCFHSGVPESLFNHACFSSNQIRDLKIPFSKWSTEQVCEWLEDIGLGQYSILGRHWVSSGQTLLSATPQDLEKEMAMKNPLHRKKLQLAVKAFSSKQPEQSAELDHIWVNRWLDDIGLPQYKDQFNEGRVDGQMLQYLTVNDLLFLKVTSQLHHLSIKCAIHVLHVNKFNPNCLKRRPSNESQFTPSEVVQWSNHRVMEWLRSVDLAEYAPNLRGSGVHGGLIMLEPRFNSDTLAMLLNIPPQKTLLRRHLTTNFNSLVGPQAQQEKREYTGAAGYTPLNITAKVKPKKLGFSNLTHLRRRRPDESTDYVCPIESSSPQSEQSVGNGVQMRPYAGFRGLSPILDREHDHPREQVGLDDSTADPSP</sequence>
<dbReference type="GO" id="GO:0048786">
    <property type="term" value="C:presynaptic active zone"/>
    <property type="evidence" value="ECO:0007669"/>
    <property type="project" value="TreeGrafter"/>
</dbReference>
<dbReference type="PANTHER" id="PTHR12587:SF18">
    <property type="entry name" value="LIPRIN-BETA-2"/>
    <property type="match status" value="1"/>
</dbReference>
<reference evidence="8" key="1">
    <citation type="submission" date="2025-08" db="UniProtKB">
        <authorList>
            <consortium name="Ensembl"/>
        </authorList>
    </citation>
    <scope>IDENTIFICATION</scope>
</reference>
<feature type="compositionally biased region" description="Basic and acidic residues" evidence="6">
    <location>
        <begin position="569"/>
        <end position="580"/>
    </location>
</feature>
<evidence type="ECO:0000256" key="6">
    <source>
        <dbReference type="SAM" id="MobiDB-lite"/>
    </source>
</evidence>
<dbReference type="FunFam" id="1.10.150.50:FF:000005">
    <property type="entry name" value="Liprin-beta-1 isoform 1"/>
    <property type="match status" value="1"/>
</dbReference>
<dbReference type="Ensembl" id="ENSMAMT00000050538.1">
    <property type="protein sequence ID" value="ENSMAMP00000053255.1"/>
    <property type="gene ID" value="ENSMAMG00000014204.2"/>
</dbReference>
<accession>A0A7N8XMN6</accession>